<name>A0ABT2X4V8_9RHOB</name>
<sequence length="400" mass="44096">MDLSFSFENARYAFGKADRVTVEGIPYRVHVETEVGVVFTRDDTTALSAQFSHADLARLGSLGRIRVERDYFDREAARKRQLKSHVSTSALIGRPMRRLTKKDAYCQAALELHHEKLMGFTDTSIAANTQLLVGRVFLRGALSKNVTREGRPGARKAFGMLYSWLSASRLSKDPGPIRVILRDVIAQNVPLVTGRKLLGEPVVRPRLSSVRSIARTEGIHPKTLRNVLRAAGLLPHQDEGDAVERIIVDYDRARGLIDAAKHAVPASQVPDILNASRPLVAALIELEILTRIHDHDGLKSKVGKAIDGRSIQKVQTFLKDKIPSVAEAPEGLACLSNSAERARARLKVILELLFAGHLHRVVRLAGQTGFGAILVDPEEIKRVLESPPPGLSEEVYYAFA</sequence>
<accession>A0ABT2X4V8</accession>
<comment type="caution">
    <text evidence="1">The sequence shown here is derived from an EMBL/GenBank/DDBJ whole genome shotgun (WGS) entry which is preliminary data.</text>
</comment>
<dbReference type="EMBL" id="JAOVQO010000012">
    <property type="protein sequence ID" value="MCU9848969.1"/>
    <property type="molecule type" value="Genomic_DNA"/>
</dbReference>
<dbReference type="RefSeq" id="WP_263336977.1">
    <property type="nucleotide sequence ID" value="NZ_JAOVQO010000012.1"/>
</dbReference>
<evidence type="ECO:0000313" key="2">
    <source>
        <dbReference type="Proteomes" id="UP001209535"/>
    </source>
</evidence>
<protein>
    <submittedName>
        <fullName evidence="1">Uncharacterized protein</fullName>
    </submittedName>
</protein>
<proteinExistence type="predicted"/>
<dbReference type="Proteomes" id="UP001209535">
    <property type="component" value="Unassembled WGS sequence"/>
</dbReference>
<reference evidence="1 2" key="1">
    <citation type="submission" date="2022-10" db="EMBL/GenBank/DDBJ databases">
        <title>Defluviimonas sp. nov., isolated from ocean surface sediments.</title>
        <authorList>
            <person name="He W."/>
            <person name="Wang L."/>
            <person name="Zhang D.-F."/>
        </authorList>
    </citation>
    <scope>NUCLEOTIDE SEQUENCE [LARGE SCALE GENOMIC DNA]</scope>
    <source>
        <strain evidence="1 2">WL0024</strain>
    </source>
</reference>
<evidence type="ECO:0000313" key="1">
    <source>
        <dbReference type="EMBL" id="MCU9848969.1"/>
    </source>
</evidence>
<keyword evidence="2" id="KW-1185">Reference proteome</keyword>
<organism evidence="1 2">
    <name type="scientific">Albidovulum salinarum</name>
    <dbReference type="NCBI Taxonomy" id="2984153"/>
    <lineage>
        <taxon>Bacteria</taxon>
        <taxon>Pseudomonadati</taxon>
        <taxon>Pseudomonadota</taxon>
        <taxon>Alphaproteobacteria</taxon>
        <taxon>Rhodobacterales</taxon>
        <taxon>Paracoccaceae</taxon>
        <taxon>Albidovulum</taxon>
    </lineage>
</organism>
<gene>
    <name evidence="1" type="ORF">OEZ60_13245</name>
</gene>